<comment type="caution">
    <text evidence="3">The sequence shown here is derived from an EMBL/GenBank/DDBJ whole genome shotgun (WGS) entry which is preliminary data.</text>
</comment>
<dbReference type="Proteomes" id="UP000478052">
    <property type="component" value="Unassembled WGS sequence"/>
</dbReference>
<evidence type="ECO:0000259" key="2">
    <source>
        <dbReference type="Pfam" id="PF21789"/>
    </source>
</evidence>
<name>A0A6G0VGP1_APHCR</name>
<gene>
    <name evidence="3" type="ORF">FWK35_00039027</name>
</gene>
<dbReference type="Pfam" id="PF21788">
    <property type="entry name" value="TNP-like_GBD"/>
    <property type="match status" value="1"/>
</dbReference>
<dbReference type="InterPro" id="IPR048367">
    <property type="entry name" value="TNP-like_RNaseH_C"/>
</dbReference>
<keyword evidence="4" id="KW-1185">Reference proteome</keyword>
<evidence type="ECO:0000259" key="1">
    <source>
        <dbReference type="Pfam" id="PF21788"/>
    </source>
</evidence>
<evidence type="ECO:0000313" key="4">
    <source>
        <dbReference type="Proteomes" id="UP000478052"/>
    </source>
</evidence>
<proteinExistence type="predicted"/>
<dbReference type="Pfam" id="PF21789">
    <property type="entry name" value="TNP-like_RNaseH_C"/>
    <property type="match status" value="1"/>
</dbReference>
<dbReference type="AlphaFoldDB" id="A0A6G0VGP1"/>
<dbReference type="OrthoDB" id="6491412at2759"/>
<feature type="non-terminal residue" evidence="3">
    <location>
        <position position="315"/>
    </location>
</feature>
<feature type="domain" description="Transposable element P transposase-like GTP-binding insertion" evidence="1">
    <location>
        <begin position="1"/>
        <end position="121"/>
    </location>
</feature>
<protein>
    <submittedName>
        <fullName evidence="3">THAP domain-containing protein 9</fullName>
    </submittedName>
</protein>
<evidence type="ECO:0000313" key="3">
    <source>
        <dbReference type="EMBL" id="KAF0682246.1"/>
    </source>
</evidence>
<organism evidence="3 4">
    <name type="scientific">Aphis craccivora</name>
    <name type="common">Cowpea aphid</name>
    <dbReference type="NCBI Taxonomy" id="307492"/>
    <lineage>
        <taxon>Eukaryota</taxon>
        <taxon>Metazoa</taxon>
        <taxon>Ecdysozoa</taxon>
        <taxon>Arthropoda</taxon>
        <taxon>Hexapoda</taxon>
        <taxon>Insecta</taxon>
        <taxon>Pterygota</taxon>
        <taxon>Neoptera</taxon>
        <taxon>Paraneoptera</taxon>
        <taxon>Hemiptera</taxon>
        <taxon>Sternorrhyncha</taxon>
        <taxon>Aphidomorpha</taxon>
        <taxon>Aphidoidea</taxon>
        <taxon>Aphididae</taxon>
        <taxon>Aphidini</taxon>
        <taxon>Aphis</taxon>
        <taxon>Aphis</taxon>
    </lineage>
</organism>
<dbReference type="InterPro" id="IPR048366">
    <property type="entry name" value="TNP-like_GBD"/>
</dbReference>
<dbReference type="EMBL" id="VUJU01017613">
    <property type="protein sequence ID" value="KAF0682246.1"/>
    <property type="molecule type" value="Genomic_DNA"/>
</dbReference>
<dbReference type="PANTHER" id="PTHR47577:SF2">
    <property type="entry name" value="THAP DOMAIN CONTAINING 9"/>
    <property type="match status" value="1"/>
</dbReference>
<dbReference type="PANTHER" id="PTHR47577">
    <property type="entry name" value="THAP DOMAIN-CONTAINING PROTEIN 6"/>
    <property type="match status" value="1"/>
</dbReference>
<accession>A0A6G0VGP1</accession>
<sequence length="315" mass="36076">MLKLCRNTLGDWKILFDKNGETIKWVYFQHLVNLQDKVGLHAGTKIRRRHITYFKEKMKVKLATQTFSNSVANAIEFCSKTLNLNEFNGSESTIQFCKIMNDIFDLLNARNFLSKEQFKKPINLNNAINIKEFINKSINYLSNIQCETKSTNEKTLIITSSRKTGFLGLIICLKTIENLIDDVLVTKQMDFLLTYKLSQDHLEMFFSAIRSKGGFNNNPTAAQLEAAYKRLIVHTELATSSEANCLPIDRTNILTISSTQNKSKNAQNEDFLDLLCAEVESDNDGNFIIDQTELQYTHNVIEYIAGFVARKLKKK</sequence>
<feature type="domain" description="Transposable element P transposase-like RNase H C-terminal" evidence="2">
    <location>
        <begin position="195"/>
        <end position="229"/>
    </location>
</feature>
<reference evidence="3 4" key="1">
    <citation type="submission" date="2019-08" db="EMBL/GenBank/DDBJ databases">
        <title>Whole genome of Aphis craccivora.</title>
        <authorList>
            <person name="Voronova N.V."/>
            <person name="Shulinski R.S."/>
            <person name="Bandarenka Y.V."/>
            <person name="Zhorov D.G."/>
            <person name="Warner D."/>
        </authorList>
    </citation>
    <scope>NUCLEOTIDE SEQUENCE [LARGE SCALE GENOMIC DNA]</scope>
    <source>
        <strain evidence="3">180601</strain>
        <tissue evidence="3">Whole Body</tissue>
    </source>
</reference>